<protein>
    <submittedName>
        <fullName evidence="1">Cof-type HAD-IIB family hydrolase</fullName>
    </submittedName>
</protein>
<dbReference type="PROSITE" id="PS01229">
    <property type="entry name" value="COF_2"/>
    <property type="match status" value="1"/>
</dbReference>
<name>A0A9D2BU59_9FIRM</name>
<dbReference type="CDD" id="cd07516">
    <property type="entry name" value="HAD_Pase"/>
    <property type="match status" value="1"/>
</dbReference>
<dbReference type="NCBIfam" id="TIGR00099">
    <property type="entry name" value="Cof-subfamily"/>
    <property type="match status" value="1"/>
</dbReference>
<dbReference type="EMBL" id="DXEI01000040">
    <property type="protein sequence ID" value="HIX94281.1"/>
    <property type="molecule type" value="Genomic_DNA"/>
</dbReference>
<dbReference type="InterPro" id="IPR036412">
    <property type="entry name" value="HAD-like_sf"/>
</dbReference>
<dbReference type="PANTHER" id="PTHR10000:SF8">
    <property type="entry name" value="HAD SUPERFAMILY HYDROLASE-LIKE, TYPE 3"/>
    <property type="match status" value="1"/>
</dbReference>
<dbReference type="NCBIfam" id="TIGR01484">
    <property type="entry name" value="HAD-SF-IIB"/>
    <property type="match status" value="1"/>
</dbReference>
<dbReference type="Proteomes" id="UP000886751">
    <property type="component" value="Unassembled WGS sequence"/>
</dbReference>
<accession>A0A9D2BU59</accession>
<sequence length="277" mass="29460">MPQIKLVALDLDGTLFNDQKQITPRTRAAIEAALQQGVAVVPATGRAVCGVPEQITAIPGVRYALTSNGAAVVDLQTGQKLVDLPFDAALALRVYDVIEPFGGALSIFIGGKSYTTQQNAAENMALVPPNLRRYFRDTRIEVADMRQTLHEHAHEIEKFSILYPDEAVRTAAWQAVAAACPAVEITSSLERNMELNAPGVSKGPGLMALANALGLDRREVMAVGDSGNDRTMIELAGLGVAMGNATDEVKQAADAVTADNEHDGVAQAIERYVLGVL</sequence>
<keyword evidence="1" id="KW-0378">Hydrolase</keyword>
<dbReference type="PANTHER" id="PTHR10000">
    <property type="entry name" value="PHOSPHOSERINE PHOSPHATASE"/>
    <property type="match status" value="1"/>
</dbReference>
<dbReference type="InterPro" id="IPR000150">
    <property type="entry name" value="Cof"/>
</dbReference>
<dbReference type="PRINTS" id="PR00119">
    <property type="entry name" value="CATATPASE"/>
</dbReference>
<dbReference type="Gene3D" id="3.30.1240.10">
    <property type="match status" value="1"/>
</dbReference>
<reference evidence="1" key="2">
    <citation type="submission" date="2021-04" db="EMBL/GenBank/DDBJ databases">
        <authorList>
            <person name="Gilroy R."/>
        </authorList>
    </citation>
    <scope>NUCLEOTIDE SEQUENCE</scope>
    <source>
        <strain evidence="1">ChiHecec2B26-7398</strain>
    </source>
</reference>
<organism evidence="1 2">
    <name type="scientific">Candidatus Gemmiger excrementipullorum</name>
    <dbReference type="NCBI Taxonomy" id="2838610"/>
    <lineage>
        <taxon>Bacteria</taxon>
        <taxon>Bacillati</taxon>
        <taxon>Bacillota</taxon>
        <taxon>Clostridia</taxon>
        <taxon>Eubacteriales</taxon>
        <taxon>Gemmiger</taxon>
    </lineage>
</organism>
<comment type="caution">
    <text evidence="1">The sequence shown here is derived from an EMBL/GenBank/DDBJ whole genome shotgun (WGS) entry which is preliminary data.</text>
</comment>
<evidence type="ECO:0000313" key="2">
    <source>
        <dbReference type="Proteomes" id="UP000886751"/>
    </source>
</evidence>
<dbReference type="GO" id="GO:0005829">
    <property type="term" value="C:cytosol"/>
    <property type="evidence" value="ECO:0007669"/>
    <property type="project" value="TreeGrafter"/>
</dbReference>
<gene>
    <name evidence="1" type="ORF">H9846_02365</name>
</gene>
<dbReference type="Gene3D" id="3.40.50.1000">
    <property type="entry name" value="HAD superfamily/HAD-like"/>
    <property type="match status" value="1"/>
</dbReference>
<dbReference type="SFLD" id="SFLDS00003">
    <property type="entry name" value="Haloacid_Dehalogenase"/>
    <property type="match status" value="1"/>
</dbReference>
<dbReference type="SFLD" id="SFLDG01140">
    <property type="entry name" value="C2.B:_Phosphomannomutase_and_P"/>
    <property type="match status" value="1"/>
</dbReference>
<dbReference type="SUPFAM" id="SSF56784">
    <property type="entry name" value="HAD-like"/>
    <property type="match status" value="1"/>
</dbReference>
<dbReference type="GO" id="GO:0000287">
    <property type="term" value="F:magnesium ion binding"/>
    <property type="evidence" value="ECO:0007669"/>
    <property type="project" value="TreeGrafter"/>
</dbReference>
<dbReference type="InterPro" id="IPR023214">
    <property type="entry name" value="HAD_sf"/>
</dbReference>
<dbReference type="InterPro" id="IPR006379">
    <property type="entry name" value="HAD-SF_hydro_IIB"/>
</dbReference>
<dbReference type="GO" id="GO:0016791">
    <property type="term" value="F:phosphatase activity"/>
    <property type="evidence" value="ECO:0007669"/>
    <property type="project" value="TreeGrafter"/>
</dbReference>
<dbReference type="Pfam" id="PF08282">
    <property type="entry name" value="Hydrolase_3"/>
    <property type="match status" value="1"/>
</dbReference>
<dbReference type="AlphaFoldDB" id="A0A9D2BU59"/>
<evidence type="ECO:0000313" key="1">
    <source>
        <dbReference type="EMBL" id="HIX94281.1"/>
    </source>
</evidence>
<reference evidence="1" key="1">
    <citation type="journal article" date="2021" name="PeerJ">
        <title>Extensive microbial diversity within the chicken gut microbiome revealed by metagenomics and culture.</title>
        <authorList>
            <person name="Gilroy R."/>
            <person name="Ravi A."/>
            <person name="Getino M."/>
            <person name="Pursley I."/>
            <person name="Horton D.L."/>
            <person name="Alikhan N.F."/>
            <person name="Baker D."/>
            <person name="Gharbi K."/>
            <person name="Hall N."/>
            <person name="Watson M."/>
            <person name="Adriaenssens E.M."/>
            <person name="Foster-Nyarko E."/>
            <person name="Jarju S."/>
            <person name="Secka A."/>
            <person name="Antonio M."/>
            <person name="Oren A."/>
            <person name="Chaudhuri R.R."/>
            <person name="La Ragione R."/>
            <person name="Hildebrand F."/>
            <person name="Pallen M.J."/>
        </authorList>
    </citation>
    <scope>NUCLEOTIDE SEQUENCE</scope>
    <source>
        <strain evidence="1">ChiHecec2B26-7398</strain>
    </source>
</reference>
<proteinExistence type="predicted"/>